<dbReference type="Proteomes" id="UP000322283">
    <property type="component" value="Unassembled WGS sequence"/>
</dbReference>
<evidence type="ECO:0000313" key="1">
    <source>
        <dbReference type="EMBL" id="AOQ24644.1"/>
    </source>
</evidence>
<dbReference type="EMBL" id="VCDX01000006">
    <property type="protein sequence ID" value="TYL12747.1"/>
    <property type="molecule type" value="Genomic_DNA"/>
</dbReference>
<organism evidence="1 3">
    <name type="scientific">Neomoorella thermoacetica</name>
    <name type="common">Clostridium thermoaceticum</name>
    <dbReference type="NCBI Taxonomy" id="1525"/>
    <lineage>
        <taxon>Bacteria</taxon>
        <taxon>Bacillati</taxon>
        <taxon>Bacillota</taxon>
        <taxon>Clostridia</taxon>
        <taxon>Neomoorellales</taxon>
        <taxon>Neomoorellaceae</taxon>
        <taxon>Neomoorella</taxon>
    </lineage>
</organism>
<evidence type="ECO:0000313" key="2">
    <source>
        <dbReference type="EMBL" id="TYL12747.1"/>
    </source>
</evidence>
<keyword evidence="4" id="KW-1185">Reference proteome</keyword>
<accession>A0AAC9MVE2</accession>
<proteinExistence type="predicted"/>
<sequence>MNIKHLLLVYARSNDLERKCNSIEENKRYELYTWLTSY</sequence>
<dbReference type="Proteomes" id="UP000094598">
    <property type="component" value="Chromosome"/>
</dbReference>
<dbReference type="EMBL" id="CP017019">
    <property type="protein sequence ID" value="AOQ24644.1"/>
    <property type="molecule type" value="Genomic_DNA"/>
</dbReference>
<protein>
    <submittedName>
        <fullName evidence="1">Uncharacterized protein</fullName>
    </submittedName>
</protein>
<evidence type="ECO:0000313" key="4">
    <source>
        <dbReference type="Proteomes" id="UP000322283"/>
    </source>
</evidence>
<reference evidence="2 4" key="2">
    <citation type="submission" date="2019-05" db="EMBL/GenBank/DDBJ databases">
        <title>Genome sequence of Moorella thermoacetica ATCC 33924.</title>
        <authorList>
            <person name="Poehlein A."/>
            <person name="Bengelsdorf F.R."/>
            <person name="Duerre P."/>
            <person name="Daniel R."/>
        </authorList>
    </citation>
    <scope>NUCLEOTIDE SEQUENCE [LARGE SCALE GENOMIC DNA]</scope>
    <source>
        <strain evidence="2 4">ATCC 33924</strain>
    </source>
</reference>
<evidence type="ECO:0000313" key="3">
    <source>
        <dbReference type="Proteomes" id="UP000094598"/>
    </source>
</evidence>
<name>A0AAC9MVE2_NEOTH</name>
<gene>
    <name evidence="1" type="ORF">Maut_02216</name>
    <name evidence="2" type="ORF">MTAT_19890</name>
</gene>
<dbReference type="AlphaFoldDB" id="A0AAC9MVE2"/>
<reference evidence="1 3" key="1">
    <citation type="submission" date="2016-08" db="EMBL/GenBank/DDBJ databases">
        <title>Moorella thermoacetica DSM 103132.</title>
        <authorList>
            <person name="Jendresen C.B."/>
            <person name="Redl S.M."/>
            <person name="Jensen T.O."/>
            <person name="Nielsen A.T."/>
        </authorList>
    </citation>
    <scope>NUCLEOTIDE SEQUENCE [LARGE SCALE GENOMIC DNA]</scope>
    <source>
        <strain evidence="1 3">DSM 103132</strain>
    </source>
</reference>